<dbReference type="SUPFAM" id="SSF46689">
    <property type="entry name" value="Homeodomain-like"/>
    <property type="match status" value="1"/>
</dbReference>
<reference evidence="8" key="2">
    <citation type="submission" date="2015-01" db="EMBL/GenBank/DDBJ databases">
        <title>Evolutionary Origins and Diversification of the Mycorrhizal Mutualists.</title>
        <authorList>
            <consortium name="DOE Joint Genome Institute"/>
            <consortium name="Mycorrhizal Genomics Consortium"/>
            <person name="Kohler A."/>
            <person name="Kuo A."/>
            <person name="Nagy L.G."/>
            <person name="Floudas D."/>
            <person name="Copeland A."/>
            <person name="Barry K.W."/>
            <person name="Cichocki N."/>
            <person name="Veneault-Fourrey C."/>
            <person name="LaButti K."/>
            <person name="Lindquist E.A."/>
            <person name="Lipzen A."/>
            <person name="Lundell T."/>
            <person name="Morin E."/>
            <person name="Murat C."/>
            <person name="Riley R."/>
            <person name="Ohm R."/>
            <person name="Sun H."/>
            <person name="Tunlid A."/>
            <person name="Henrissat B."/>
            <person name="Grigoriev I.V."/>
            <person name="Hibbett D.S."/>
            <person name="Martin F."/>
        </authorList>
    </citation>
    <scope>NUCLEOTIDE SEQUENCE [LARGE SCALE GENOMIC DNA]</scope>
    <source>
        <strain evidence="8">ATCC 200175</strain>
    </source>
</reference>
<keyword evidence="2 3" id="KW-0539">Nucleus</keyword>
<reference evidence="7 8" key="1">
    <citation type="submission" date="2014-06" db="EMBL/GenBank/DDBJ databases">
        <authorList>
            <consortium name="DOE Joint Genome Institute"/>
            <person name="Kuo A."/>
            <person name="Kohler A."/>
            <person name="Nagy L.G."/>
            <person name="Floudas D."/>
            <person name="Copeland A."/>
            <person name="Barry K.W."/>
            <person name="Cichocki N."/>
            <person name="Veneault-Fourrey C."/>
            <person name="LaButti K."/>
            <person name="Lindquist E.A."/>
            <person name="Lipzen A."/>
            <person name="Lundell T."/>
            <person name="Morin E."/>
            <person name="Murat C."/>
            <person name="Sun H."/>
            <person name="Tunlid A."/>
            <person name="Henrissat B."/>
            <person name="Grigoriev I.V."/>
            <person name="Hibbett D.S."/>
            <person name="Martin F."/>
            <person name="Nordberg H.P."/>
            <person name="Cantor M.N."/>
            <person name="Hua S.X."/>
        </authorList>
    </citation>
    <scope>NUCLEOTIDE SEQUENCE [LARGE SCALE GENOMIC DNA]</scope>
    <source>
        <strain evidence="7 8">ATCC 200175</strain>
    </source>
</reference>
<dbReference type="GO" id="GO:0003677">
    <property type="term" value="F:DNA binding"/>
    <property type="evidence" value="ECO:0007669"/>
    <property type="project" value="UniProtKB-UniRule"/>
</dbReference>
<feature type="domain" description="Homeobox" evidence="6">
    <location>
        <begin position="148"/>
        <end position="208"/>
    </location>
</feature>
<accession>A0A0C9TLD5</accession>
<dbReference type="OrthoDB" id="6159439at2759"/>
<gene>
    <name evidence="7" type="ORF">PAXINDRAFT_18716</name>
</gene>
<keyword evidence="3 4" id="KW-0371">Homeobox</keyword>
<evidence type="ECO:0000256" key="4">
    <source>
        <dbReference type="RuleBase" id="RU000682"/>
    </source>
</evidence>
<dbReference type="CDD" id="cd00086">
    <property type="entry name" value="homeodomain"/>
    <property type="match status" value="1"/>
</dbReference>
<dbReference type="InterPro" id="IPR050720">
    <property type="entry name" value="Engrailed_Homeobox_TFs"/>
</dbReference>
<feature type="region of interest" description="Disordered" evidence="5">
    <location>
        <begin position="240"/>
        <end position="275"/>
    </location>
</feature>
<keyword evidence="3 4" id="KW-0238">DNA-binding</keyword>
<dbReference type="SMART" id="SM00389">
    <property type="entry name" value="HOX"/>
    <property type="match status" value="1"/>
</dbReference>
<dbReference type="PANTHER" id="PTHR24341">
    <property type="entry name" value="HOMEOBOX PROTEIN ENGRAILED"/>
    <property type="match status" value="1"/>
</dbReference>
<comment type="subcellular location">
    <subcellularLocation>
        <location evidence="1 3 4">Nucleus</location>
    </subcellularLocation>
</comment>
<dbReference type="GO" id="GO:0005634">
    <property type="term" value="C:nucleus"/>
    <property type="evidence" value="ECO:0007669"/>
    <property type="project" value="UniProtKB-SubCell"/>
</dbReference>
<keyword evidence="8" id="KW-1185">Reference proteome</keyword>
<dbReference type="PROSITE" id="PS50071">
    <property type="entry name" value="HOMEOBOX_2"/>
    <property type="match status" value="1"/>
</dbReference>
<dbReference type="InterPro" id="IPR009057">
    <property type="entry name" value="Homeodomain-like_sf"/>
</dbReference>
<sequence length="530" mass="58597">MGLNSDEKSITQIQAILRIAHGLREASAGLSKPHDSTSISSPAIIDINLPKPWPLLSSLLDTGVSHELASAANNVYQSRAEELRQHTHKSIAAACHKIAQVPHASASPPEVLASKVVSTFTRAYVRRLEHWREEIALFVNQASKPPVKTTSKNSRAFHHEYVPLLEHFFEENPFPTHADKVFLAKKSNMEYRQIHVWFQNRRNRTKKDTKPLRKKPMSEGATIPLDKLYDRMKGYMVHANSSTRGRTPPQECTSKGEIESQTTPNSNRRDVFVSPAPPHAFPSLYPPSCPYEPFPCKIGATSFGESRWRRVPVSRGTCPRSTSIDIDELVERFSQLNVRGESHPKGLHDPRSHAATVAITVIPSRAPHPSLVYCKKPHRIPTVTPFLSVPASTARLRPFQSPSPTSKPTTLVPLAEPVTSANSHVKRKTAPLPRRFPSRMREIHRDATPAMSESSTTSPSVSPRVFSWDSDTRSCSFSSASSLLSSPPNVTATIGSLPFGSPCRSPFEVPADPFGFMFGDMLPTPLSSVS</sequence>
<evidence type="ECO:0000313" key="8">
    <source>
        <dbReference type="Proteomes" id="UP000053647"/>
    </source>
</evidence>
<evidence type="ECO:0000256" key="2">
    <source>
        <dbReference type="ARBA" id="ARBA00023242"/>
    </source>
</evidence>
<organism evidence="7 8">
    <name type="scientific">Paxillus involutus ATCC 200175</name>
    <dbReference type="NCBI Taxonomy" id="664439"/>
    <lineage>
        <taxon>Eukaryota</taxon>
        <taxon>Fungi</taxon>
        <taxon>Dikarya</taxon>
        <taxon>Basidiomycota</taxon>
        <taxon>Agaricomycotina</taxon>
        <taxon>Agaricomycetes</taxon>
        <taxon>Agaricomycetidae</taxon>
        <taxon>Boletales</taxon>
        <taxon>Paxilineae</taxon>
        <taxon>Paxillaceae</taxon>
        <taxon>Paxillus</taxon>
    </lineage>
</organism>
<protein>
    <recommendedName>
        <fullName evidence="6">Homeobox domain-containing protein</fullName>
    </recommendedName>
</protein>
<dbReference type="EMBL" id="KN819696">
    <property type="protein sequence ID" value="KIJ08121.1"/>
    <property type="molecule type" value="Genomic_DNA"/>
</dbReference>
<dbReference type="HOGENOM" id="CLU_513975_0_0_1"/>
<evidence type="ECO:0000256" key="1">
    <source>
        <dbReference type="ARBA" id="ARBA00004123"/>
    </source>
</evidence>
<dbReference type="InterPro" id="IPR001356">
    <property type="entry name" value="HD"/>
</dbReference>
<dbReference type="AlphaFoldDB" id="A0A0C9TLD5"/>
<dbReference type="Proteomes" id="UP000053647">
    <property type="component" value="Unassembled WGS sequence"/>
</dbReference>
<evidence type="ECO:0000313" key="7">
    <source>
        <dbReference type="EMBL" id="KIJ08121.1"/>
    </source>
</evidence>
<feature type="DNA-binding region" description="Homeobox" evidence="3">
    <location>
        <begin position="150"/>
        <end position="209"/>
    </location>
</feature>
<dbReference type="PANTHER" id="PTHR24341:SF6">
    <property type="entry name" value="HOMEOBOX PROTEIN INVECTED"/>
    <property type="match status" value="1"/>
</dbReference>
<evidence type="ECO:0000256" key="5">
    <source>
        <dbReference type="SAM" id="MobiDB-lite"/>
    </source>
</evidence>
<dbReference type="Pfam" id="PF00046">
    <property type="entry name" value="Homeodomain"/>
    <property type="match status" value="1"/>
</dbReference>
<proteinExistence type="predicted"/>
<feature type="region of interest" description="Disordered" evidence="5">
    <location>
        <begin position="446"/>
        <end position="465"/>
    </location>
</feature>
<name>A0A0C9TLD5_PAXIN</name>
<dbReference type="Gene3D" id="1.10.10.60">
    <property type="entry name" value="Homeodomain-like"/>
    <property type="match status" value="1"/>
</dbReference>
<evidence type="ECO:0000256" key="3">
    <source>
        <dbReference type="PROSITE-ProRule" id="PRU00108"/>
    </source>
</evidence>
<feature type="region of interest" description="Disordered" evidence="5">
    <location>
        <begin position="416"/>
        <end position="440"/>
    </location>
</feature>
<feature type="compositionally biased region" description="Polar residues" evidence="5">
    <location>
        <begin position="240"/>
        <end position="266"/>
    </location>
</feature>
<feature type="compositionally biased region" description="Low complexity" evidence="5">
    <location>
        <begin position="452"/>
        <end position="465"/>
    </location>
</feature>
<evidence type="ECO:0000259" key="6">
    <source>
        <dbReference type="PROSITE" id="PS50071"/>
    </source>
</evidence>